<comment type="caution">
    <text evidence="2">The sequence shown here is derived from an EMBL/GenBank/DDBJ whole genome shotgun (WGS) entry which is preliminary data.</text>
</comment>
<evidence type="ECO:0000313" key="3">
    <source>
        <dbReference type="Proteomes" id="UP000266649"/>
    </source>
</evidence>
<accession>A0A398BRI4</accession>
<organism evidence="2 3">
    <name type="scientific">Gemmobacter lutimaris</name>
    <dbReference type="NCBI Taxonomy" id="2306023"/>
    <lineage>
        <taxon>Bacteria</taxon>
        <taxon>Pseudomonadati</taxon>
        <taxon>Pseudomonadota</taxon>
        <taxon>Alphaproteobacteria</taxon>
        <taxon>Rhodobacterales</taxon>
        <taxon>Paracoccaceae</taxon>
        <taxon>Gemmobacter</taxon>
    </lineage>
</organism>
<protein>
    <recommendedName>
        <fullName evidence="4">Argininosuccinate lyase</fullName>
    </recommendedName>
</protein>
<sequence>MIRLEALAGLIVLAACAAPVAEPQTNVNVHATPAGVAVTPSVSTRIGAARVGVTPHGARIGTRIGGIGIGIGL</sequence>
<dbReference type="EMBL" id="QXXQ01000002">
    <property type="protein sequence ID" value="RID93215.1"/>
    <property type="molecule type" value="Genomic_DNA"/>
</dbReference>
<gene>
    <name evidence="2" type="ORF">D2N39_06130</name>
</gene>
<proteinExistence type="predicted"/>
<dbReference type="Proteomes" id="UP000266649">
    <property type="component" value="Unassembled WGS sequence"/>
</dbReference>
<dbReference type="PROSITE" id="PS51257">
    <property type="entry name" value="PROKAR_LIPOPROTEIN"/>
    <property type="match status" value="1"/>
</dbReference>
<reference evidence="2 3" key="1">
    <citation type="submission" date="2018-09" db="EMBL/GenBank/DDBJ databases">
        <title>Gemmobacter lutimaris sp. nov., a marine bacterium isolated from tidal flat.</title>
        <authorList>
            <person name="Lee D.W."/>
            <person name="Yoo Y."/>
            <person name="Kim J.-J."/>
            <person name="Kim B.S."/>
        </authorList>
    </citation>
    <scope>NUCLEOTIDE SEQUENCE [LARGE SCALE GENOMIC DNA]</scope>
    <source>
        <strain evidence="2 3">YJ-T1-11</strain>
    </source>
</reference>
<dbReference type="OrthoDB" id="9933020at2"/>
<dbReference type="AlphaFoldDB" id="A0A398BRI4"/>
<evidence type="ECO:0000313" key="2">
    <source>
        <dbReference type="EMBL" id="RID93215.1"/>
    </source>
</evidence>
<name>A0A398BRI4_9RHOB</name>
<evidence type="ECO:0000256" key="1">
    <source>
        <dbReference type="SAM" id="SignalP"/>
    </source>
</evidence>
<dbReference type="RefSeq" id="WP_119133854.1">
    <property type="nucleotide sequence ID" value="NZ_QXXQ01000002.1"/>
</dbReference>
<keyword evidence="3" id="KW-1185">Reference proteome</keyword>
<evidence type="ECO:0008006" key="4">
    <source>
        <dbReference type="Google" id="ProtNLM"/>
    </source>
</evidence>
<feature type="chain" id="PRO_5017226600" description="Argininosuccinate lyase" evidence="1">
    <location>
        <begin position="18"/>
        <end position="73"/>
    </location>
</feature>
<keyword evidence="1" id="KW-0732">Signal</keyword>
<feature type="signal peptide" evidence="1">
    <location>
        <begin position="1"/>
        <end position="17"/>
    </location>
</feature>